<feature type="domain" description="PH" evidence="2">
    <location>
        <begin position="25"/>
        <end position="125"/>
    </location>
</feature>
<dbReference type="Gene3D" id="2.30.29.30">
    <property type="entry name" value="Pleckstrin-homology domain (PH domain)/Phosphotyrosine-binding domain (PTB)"/>
    <property type="match status" value="1"/>
</dbReference>
<dbReference type="SMART" id="SM00233">
    <property type="entry name" value="PH"/>
    <property type="match status" value="1"/>
</dbReference>
<feature type="region of interest" description="Disordered" evidence="1">
    <location>
        <begin position="132"/>
        <end position="169"/>
    </location>
</feature>
<evidence type="ECO:0000256" key="1">
    <source>
        <dbReference type="SAM" id="MobiDB-lite"/>
    </source>
</evidence>
<protein>
    <submittedName>
        <fullName evidence="3">Uncharacterized protein LOC109084493</fullName>
    </submittedName>
</protein>
<dbReference type="SUPFAM" id="SSF50729">
    <property type="entry name" value="PH domain-like"/>
    <property type="match status" value="1"/>
</dbReference>
<reference evidence="3" key="1">
    <citation type="submission" date="2025-08" db="UniProtKB">
        <authorList>
            <consortium name="RefSeq"/>
        </authorList>
    </citation>
    <scope>IDENTIFICATION</scope>
    <source>
        <tissue evidence="3">Muscle</tissue>
    </source>
</reference>
<dbReference type="OrthoDB" id="9942268at2759"/>
<dbReference type="InterPro" id="IPR001849">
    <property type="entry name" value="PH_domain"/>
</dbReference>
<dbReference type="GeneID" id="109084493"/>
<accession>A0A9Q9ZGZ1</accession>
<dbReference type="KEGG" id="ccar:109084493"/>
<proteinExistence type="predicted"/>
<dbReference type="InterPro" id="IPR011993">
    <property type="entry name" value="PH-like_dom_sf"/>
</dbReference>
<feature type="region of interest" description="Disordered" evidence="1">
    <location>
        <begin position="254"/>
        <end position="273"/>
    </location>
</feature>
<dbReference type="Proteomes" id="UP001155660">
    <property type="component" value="Chromosome A3"/>
</dbReference>
<gene>
    <name evidence="3" type="primary">LOC109084493</name>
</gene>
<dbReference type="RefSeq" id="XP_018954720.1">
    <property type="nucleotide sequence ID" value="XM_019099175.2"/>
</dbReference>
<name>A0A9Q9ZGZ1_CYPCA</name>
<feature type="compositionally biased region" description="Basic and acidic residues" evidence="1">
    <location>
        <begin position="254"/>
        <end position="266"/>
    </location>
</feature>
<dbReference type="Pfam" id="PF00169">
    <property type="entry name" value="PH"/>
    <property type="match status" value="1"/>
</dbReference>
<organism evidence="3">
    <name type="scientific">Cyprinus carpio</name>
    <name type="common">Common carp</name>
    <dbReference type="NCBI Taxonomy" id="7962"/>
    <lineage>
        <taxon>Eukaryota</taxon>
        <taxon>Metazoa</taxon>
        <taxon>Chordata</taxon>
        <taxon>Craniata</taxon>
        <taxon>Vertebrata</taxon>
        <taxon>Euteleostomi</taxon>
        <taxon>Actinopterygii</taxon>
        <taxon>Neopterygii</taxon>
        <taxon>Teleostei</taxon>
        <taxon>Ostariophysi</taxon>
        <taxon>Cypriniformes</taxon>
        <taxon>Cyprinidae</taxon>
        <taxon>Cyprininae</taxon>
        <taxon>Cyprinus</taxon>
    </lineage>
</organism>
<sequence>MFIVKYEHFQHTKSMSMSTRGVVPAPLCQGFLKKRKDKMRLRWVTYWFRLYNTTLFFYTKKHGSALDLRGQYYIYEVQSVREVSRSENNRYLFEITMKNGKKKMLAAETADVRQEWMDQLWKAMLLNGPDGSGSLTDGELVPDNDPEIRSSRCEESNNETSSTSVNSIDQESFKSFAVADETQDSLHTGNEMEQSTEEYLLTDCDYDVLPSRKLAEEAIYDTPPSKWSTNVGEHEVTDSIYDFPNPVIRKLTEHTIESHSSSERPESGGLLSDMIACLDSESAAWVKPASP</sequence>
<dbReference type="CDD" id="cd00821">
    <property type="entry name" value="PH"/>
    <property type="match status" value="1"/>
</dbReference>
<evidence type="ECO:0000313" key="3">
    <source>
        <dbReference type="RefSeq" id="XP_018954720.1"/>
    </source>
</evidence>
<feature type="compositionally biased region" description="Low complexity" evidence="1">
    <location>
        <begin position="158"/>
        <end position="167"/>
    </location>
</feature>
<feature type="compositionally biased region" description="Basic and acidic residues" evidence="1">
    <location>
        <begin position="146"/>
        <end position="155"/>
    </location>
</feature>
<dbReference type="AlphaFoldDB" id="A0A9Q9ZGZ1"/>
<evidence type="ECO:0000259" key="2">
    <source>
        <dbReference type="PROSITE" id="PS50003"/>
    </source>
</evidence>
<dbReference type="PROSITE" id="PS50003">
    <property type="entry name" value="PH_DOMAIN"/>
    <property type="match status" value="1"/>
</dbReference>